<dbReference type="Gene3D" id="2.40.50.140">
    <property type="entry name" value="Nucleic acid-binding proteins"/>
    <property type="match status" value="1"/>
</dbReference>
<keyword evidence="2" id="KW-1185">Reference proteome</keyword>
<dbReference type="EMBL" id="JAAWVN010014328">
    <property type="protein sequence ID" value="MBN3291850.1"/>
    <property type="molecule type" value="Genomic_DNA"/>
</dbReference>
<evidence type="ECO:0000313" key="1">
    <source>
        <dbReference type="EMBL" id="MBN3291850.1"/>
    </source>
</evidence>
<feature type="non-terminal residue" evidence="1">
    <location>
        <position position="153"/>
    </location>
</feature>
<dbReference type="PANTHER" id="PTHR33962">
    <property type="entry name" value="RECQ-MEDIATED GENOME INSTABILITY PROTEIN 2 RMI2"/>
    <property type="match status" value="1"/>
</dbReference>
<evidence type="ECO:0000313" key="2">
    <source>
        <dbReference type="Proteomes" id="UP001166052"/>
    </source>
</evidence>
<dbReference type="RefSeq" id="XP_039631794.1">
    <property type="nucleotide sequence ID" value="XM_039775860.1"/>
</dbReference>
<dbReference type="InterPro" id="IPR032245">
    <property type="entry name" value="RMI2"/>
</dbReference>
<accession>A0ABS2YZ13</accession>
<dbReference type="GeneID" id="120543032"/>
<dbReference type="PANTHER" id="PTHR33962:SF1">
    <property type="entry name" value="RECQ-MEDIATED GENOME INSTABILITY PROTEIN 2"/>
    <property type="match status" value="1"/>
</dbReference>
<organism evidence="1 2">
    <name type="scientific">Polypterus senegalus</name>
    <name type="common">Senegal bichir</name>
    <dbReference type="NCBI Taxonomy" id="55291"/>
    <lineage>
        <taxon>Eukaryota</taxon>
        <taxon>Metazoa</taxon>
        <taxon>Chordata</taxon>
        <taxon>Craniata</taxon>
        <taxon>Vertebrata</taxon>
        <taxon>Euteleostomi</taxon>
        <taxon>Actinopterygii</taxon>
        <taxon>Polypteriformes</taxon>
        <taxon>Polypteridae</taxon>
        <taxon>Polypterus</taxon>
    </lineage>
</organism>
<protein>
    <submittedName>
        <fullName evidence="1">RMI2 protein</fullName>
    </submittedName>
</protein>
<gene>
    <name evidence="1" type="primary">Rmi2</name>
    <name evidence="1" type="ORF">GTO92_0012859</name>
</gene>
<reference evidence="1" key="1">
    <citation type="journal article" date="2021" name="Cell">
        <title>Tracing the genetic footprints of vertebrate landing in non-teleost ray-finned fishes.</title>
        <authorList>
            <person name="Bi X."/>
            <person name="Wang K."/>
            <person name="Yang L."/>
            <person name="Pan H."/>
            <person name="Jiang H."/>
            <person name="Wei Q."/>
            <person name="Fang M."/>
            <person name="Yu H."/>
            <person name="Zhu C."/>
            <person name="Cai Y."/>
            <person name="He Y."/>
            <person name="Gan X."/>
            <person name="Zeng H."/>
            <person name="Yu D."/>
            <person name="Zhu Y."/>
            <person name="Jiang H."/>
            <person name="Qiu Q."/>
            <person name="Yang H."/>
            <person name="Zhang Y.E."/>
            <person name="Wang W."/>
            <person name="Zhu M."/>
            <person name="He S."/>
            <person name="Zhang G."/>
        </authorList>
    </citation>
    <scope>NUCLEOTIDE SEQUENCE</scope>
    <source>
        <strain evidence="1">Bchr_001</strain>
    </source>
</reference>
<dbReference type="Pfam" id="PF16100">
    <property type="entry name" value="RMI2"/>
    <property type="match status" value="1"/>
</dbReference>
<dbReference type="Proteomes" id="UP001166052">
    <property type="component" value="Unassembled WGS sequence"/>
</dbReference>
<feature type="non-terminal residue" evidence="1">
    <location>
        <position position="1"/>
    </location>
</feature>
<sequence length="153" mass="16818">MNAVNESFALSPGGACQKPPVKVLSSQLRESFPSSGQESSHVCFIRRWGGGRSDQLGLNVVWMQGTVLDVTDEQHTTVRLQDETGTFAVIGARNVPKGQPCLFKGNYVMVIGSIQSCSPEPVLRAIKITGLSENPMHRRLWQLEVEDLQEILP</sequence>
<name>A0ABS2YZ13_POLSE</name>
<comment type="caution">
    <text evidence="1">The sequence shown here is derived from an EMBL/GenBank/DDBJ whole genome shotgun (WGS) entry which is preliminary data.</text>
</comment>
<dbReference type="InterPro" id="IPR012340">
    <property type="entry name" value="NA-bd_OB-fold"/>
</dbReference>
<proteinExistence type="predicted"/>